<proteinExistence type="predicted"/>
<accession>A0A368U9L6</accession>
<dbReference type="EMBL" id="QPIJ01000001">
    <property type="protein sequence ID" value="RCV93918.1"/>
    <property type="molecule type" value="Genomic_DNA"/>
</dbReference>
<name>A0A368U9L6_9GAMM</name>
<dbReference type="AlphaFoldDB" id="A0A368U9L6"/>
<keyword evidence="2" id="KW-1185">Reference proteome</keyword>
<dbReference type="Proteomes" id="UP000253204">
    <property type="component" value="Unassembled WGS sequence"/>
</dbReference>
<sequence length="89" mass="9916">MQCKCGSEATSQKAIKSKLKAKIEFYQCGSCTRVSSAVLFIQDVEVATDPRSRTLFDELTGESAASLLDEVRREQELSKFELFANGELF</sequence>
<evidence type="ECO:0000313" key="1">
    <source>
        <dbReference type="EMBL" id="RCV93918.1"/>
    </source>
</evidence>
<gene>
    <name evidence="1" type="ORF">DU506_01795</name>
</gene>
<evidence type="ECO:0000313" key="2">
    <source>
        <dbReference type="Proteomes" id="UP000253204"/>
    </source>
</evidence>
<organism evidence="1 2">
    <name type="scientific">Vreelandella rituensis</name>
    <dbReference type="NCBI Taxonomy" id="2282306"/>
    <lineage>
        <taxon>Bacteria</taxon>
        <taxon>Pseudomonadati</taxon>
        <taxon>Pseudomonadota</taxon>
        <taxon>Gammaproteobacteria</taxon>
        <taxon>Oceanospirillales</taxon>
        <taxon>Halomonadaceae</taxon>
        <taxon>Vreelandella</taxon>
    </lineage>
</organism>
<comment type="caution">
    <text evidence="1">The sequence shown here is derived from an EMBL/GenBank/DDBJ whole genome shotgun (WGS) entry which is preliminary data.</text>
</comment>
<reference evidence="1 2" key="1">
    <citation type="submission" date="2018-07" db="EMBL/GenBank/DDBJ databases">
        <title>Halomonas rutogse sp. nov., isolated from Lake TangqianCo on Tibetan Plateau.</title>
        <authorList>
            <person name="Lu H."/>
            <person name="Xing P."/>
            <person name="Wu Q."/>
        </authorList>
    </citation>
    <scope>NUCLEOTIDE SEQUENCE [LARGE SCALE GENOMIC DNA]</scope>
    <source>
        <strain evidence="1 2">TQ8S</strain>
    </source>
</reference>
<protein>
    <submittedName>
        <fullName evidence="1">Uncharacterized protein</fullName>
    </submittedName>
</protein>
<dbReference type="RefSeq" id="WP_114485246.1">
    <property type="nucleotide sequence ID" value="NZ_CBCSHM010000001.1"/>
</dbReference>
<dbReference type="OrthoDB" id="6174181at2"/>